<dbReference type="PROSITE" id="PS50939">
    <property type="entry name" value="CYTOCHROME_B561"/>
    <property type="match status" value="1"/>
</dbReference>
<dbReference type="InterPro" id="IPR006593">
    <property type="entry name" value="Cyt_b561/ferric_Rdtase_TM"/>
</dbReference>
<keyword evidence="6" id="KW-0479">Metal-binding</keyword>
<evidence type="ECO:0000256" key="4">
    <source>
        <dbReference type="ARBA" id="ARBA00022617"/>
    </source>
</evidence>
<evidence type="ECO:0000256" key="11">
    <source>
        <dbReference type="SAM" id="Phobius"/>
    </source>
</evidence>
<evidence type="ECO:0000259" key="12">
    <source>
        <dbReference type="PROSITE" id="PS50939"/>
    </source>
</evidence>
<dbReference type="PANTHER" id="PTHR10106">
    <property type="entry name" value="CYTOCHROME B561-RELATED"/>
    <property type="match status" value="1"/>
</dbReference>
<reference evidence="13 14" key="1">
    <citation type="submission" date="2018-09" db="EMBL/GenBank/DDBJ databases">
        <title>Genomic investigation of the strawberry pathogen Phytophthora fragariae indicates pathogenicity is determined by transcriptional variation in three key races.</title>
        <authorList>
            <person name="Adams T.M."/>
            <person name="Armitage A.D."/>
            <person name="Sobczyk M.K."/>
            <person name="Bates H.J."/>
            <person name="Dunwell J.M."/>
            <person name="Nellist C.F."/>
            <person name="Harrison R.J."/>
        </authorList>
    </citation>
    <scope>NUCLEOTIDE SEQUENCE [LARGE SCALE GENOMIC DNA]</scope>
    <source>
        <strain evidence="13 14">SCRP324</strain>
    </source>
</reference>
<keyword evidence="3" id="KW-0813">Transport</keyword>
<comment type="cofactor">
    <cofactor evidence="1">
        <name>heme b</name>
        <dbReference type="ChEBI" id="CHEBI:60344"/>
    </cofactor>
</comment>
<dbReference type="AlphaFoldDB" id="A0A6A3KUJ3"/>
<evidence type="ECO:0000256" key="1">
    <source>
        <dbReference type="ARBA" id="ARBA00001970"/>
    </source>
</evidence>
<dbReference type="InterPro" id="IPR043205">
    <property type="entry name" value="CYB561/CYBRD1-like"/>
</dbReference>
<feature type="transmembrane region" description="Helical" evidence="11">
    <location>
        <begin position="32"/>
        <end position="52"/>
    </location>
</feature>
<dbReference type="GO" id="GO:0046872">
    <property type="term" value="F:metal ion binding"/>
    <property type="evidence" value="ECO:0007669"/>
    <property type="project" value="UniProtKB-KW"/>
</dbReference>
<evidence type="ECO:0000256" key="10">
    <source>
        <dbReference type="ARBA" id="ARBA00023136"/>
    </source>
</evidence>
<feature type="domain" description="Cytochrome b561" evidence="12">
    <location>
        <begin position="1"/>
        <end position="64"/>
    </location>
</feature>
<dbReference type="GO" id="GO:0016491">
    <property type="term" value="F:oxidoreductase activity"/>
    <property type="evidence" value="ECO:0007669"/>
    <property type="project" value="InterPro"/>
</dbReference>
<keyword evidence="8 11" id="KW-1133">Transmembrane helix</keyword>
<evidence type="ECO:0000256" key="7">
    <source>
        <dbReference type="ARBA" id="ARBA00022982"/>
    </source>
</evidence>
<dbReference type="EMBL" id="QXFU01001223">
    <property type="protein sequence ID" value="KAE9007443.1"/>
    <property type="molecule type" value="Genomic_DNA"/>
</dbReference>
<proteinExistence type="predicted"/>
<comment type="subcellular location">
    <subcellularLocation>
        <location evidence="2">Membrane</location>
        <topology evidence="2">Multi-pass membrane protein</topology>
    </subcellularLocation>
</comment>
<evidence type="ECO:0000256" key="2">
    <source>
        <dbReference type="ARBA" id="ARBA00004141"/>
    </source>
</evidence>
<evidence type="ECO:0000256" key="6">
    <source>
        <dbReference type="ARBA" id="ARBA00022723"/>
    </source>
</evidence>
<name>A0A6A3KUJ3_9STRA</name>
<evidence type="ECO:0000313" key="13">
    <source>
        <dbReference type="EMBL" id="KAE9007443.1"/>
    </source>
</evidence>
<keyword evidence="5 11" id="KW-0812">Transmembrane</keyword>
<dbReference type="Gene3D" id="1.20.120.1770">
    <property type="match status" value="1"/>
</dbReference>
<keyword evidence="4" id="KW-0349">Heme</keyword>
<dbReference type="PANTHER" id="PTHR10106:SF0">
    <property type="entry name" value="LD36721P"/>
    <property type="match status" value="1"/>
</dbReference>
<accession>A0A6A3KUJ3</accession>
<evidence type="ECO:0000256" key="9">
    <source>
        <dbReference type="ARBA" id="ARBA00023004"/>
    </source>
</evidence>
<evidence type="ECO:0000256" key="8">
    <source>
        <dbReference type="ARBA" id="ARBA00022989"/>
    </source>
</evidence>
<keyword evidence="9" id="KW-0408">Iron</keyword>
<sequence>MSVGFVFCSVQAALVYISLLFSHAVNKRIHLSLHALGLLSAVLGAVAVFRFHNEHSITNLYRCA</sequence>
<keyword evidence="7" id="KW-0249">Electron transport</keyword>
<dbReference type="GO" id="GO:0016020">
    <property type="term" value="C:membrane"/>
    <property type="evidence" value="ECO:0007669"/>
    <property type="project" value="UniProtKB-SubCell"/>
</dbReference>
<evidence type="ECO:0000313" key="14">
    <source>
        <dbReference type="Proteomes" id="UP000435112"/>
    </source>
</evidence>
<dbReference type="Proteomes" id="UP000435112">
    <property type="component" value="Unassembled WGS sequence"/>
</dbReference>
<evidence type="ECO:0000256" key="5">
    <source>
        <dbReference type="ARBA" id="ARBA00022692"/>
    </source>
</evidence>
<gene>
    <name evidence="13" type="ORF">PR002_g16186</name>
</gene>
<organism evidence="13 14">
    <name type="scientific">Phytophthora rubi</name>
    <dbReference type="NCBI Taxonomy" id="129364"/>
    <lineage>
        <taxon>Eukaryota</taxon>
        <taxon>Sar</taxon>
        <taxon>Stramenopiles</taxon>
        <taxon>Oomycota</taxon>
        <taxon>Peronosporomycetes</taxon>
        <taxon>Peronosporales</taxon>
        <taxon>Peronosporaceae</taxon>
        <taxon>Phytophthora</taxon>
    </lineage>
</organism>
<comment type="caution">
    <text evidence="13">The sequence shown here is derived from an EMBL/GenBank/DDBJ whole genome shotgun (WGS) entry which is preliminary data.</text>
</comment>
<protein>
    <recommendedName>
        <fullName evidence="12">Cytochrome b561 domain-containing protein</fullName>
    </recommendedName>
</protein>
<evidence type="ECO:0000256" key="3">
    <source>
        <dbReference type="ARBA" id="ARBA00022448"/>
    </source>
</evidence>
<keyword evidence="10 11" id="KW-0472">Membrane</keyword>
<dbReference type="Pfam" id="PF03188">
    <property type="entry name" value="Cytochrom_B561"/>
    <property type="match status" value="1"/>
</dbReference>